<keyword evidence="4" id="KW-0143">Chaperone</keyword>
<dbReference type="InterPro" id="IPR001270">
    <property type="entry name" value="ClpA/B"/>
</dbReference>
<evidence type="ECO:0000256" key="4">
    <source>
        <dbReference type="ARBA" id="ARBA00023186"/>
    </source>
</evidence>
<comment type="caution">
    <text evidence="9">The sequence shown here is derived from an EMBL/GenBank/DDBJ whole genome shotgun (WGS) entry which is preliminary data.</text>
</comment>
<evidence type="ECO:0000256" key="2">
    <source>
        <dbReference type="ARBA" id="ARBA00022741"/>
    </source>
</evidence>
<dbReference type="AlphaFoldDB" id="A0A9D1MMB0"/>
<dbReference type="GO" id="GO:0034605">
    <property type="term" value="P:cellular response to heat"/>
    <property type="evidence" value="ECO:0007669"/>
    <property type="project" value="TreeGrafter"/>
</dbReference>
<feature type="region of interest" description="Disordered" evidence="6">
    <location>
        <begin position="90"/>
        <end position="117"/>
    </location>
</feature>
<feature type="coiled-coil region" evidence="5">
    <location>
        <begin position="366"/>
        <end position="412"/>
    </location>
</feature>
<dbReference type="Pfam" id="PF17871">
    <property type="entry name" value="AAA_lid_9"/>
    <property type="match status" value="1"/>
</dbReference>
<dbReference type="GO" id="GO:0005524">
    <property type="term" value="F:ATP binding"/>
    <property type="evidence" value="ECO:0007669"/>
    <property type="project" value="UniProtKB-KW"/>
</dbReference>
<evidence type="ECO:0000313" key="10">
    <source>
        <dbReference type="Proteomes" id="UP000824145"/>
    </source>
</evidence>
<dbReference type="CDD" id="cd00009">
    <property type="entry name" value="AAA"/>
    <property type="match status" value="1"/>
</dbReference>
<evidence type="ECO:0000259" key="7">
    <source>
        <dbReference type="SMART" id="SM00382"/>
    </source>
</evidence>
<evidence type="ECO:0000256" key="3">
    <source>
        <dbReference type="ARBA" id="ARBA00022840"/>
    </source>
</evidence>
<keyword evidence="9" id="KW-0378">Hydrolase</keyword>
<dbReference type="InterPro" id="IPR050130">
    <property type="entry name" value="ClpA_ClpB"/>
</dbReference>
<organism evidence="9 10">
    <name type="scientific">Candidatus Caccalectryoclostridium excrementigallinarum</name>
    <dbReference type="NCBI Taxonomy" id="2840710"/>
    <lineage>
        <taxon>Bacteria</taxon>
        <taxon>Bacillati</taxon>
        <taxon>Bacillota</taxon>
        <taxon>Clostridia</taxon>
        <taxon>Christensenellales</taxon>
        <taxon>Christensenellaceae</taxon>
        <taxon>Christensenellaceae incertae sedis</taxon>
        <taxon>Candidatus Caccalectryoclostridium</taxon>
    </lineage>
</organism>
<evidence type="ECO:0000313" key="9">
    <source>
        <dbReference type="EMBL" id="HIU62921.1"/>
    </source>
</evidence>
<dbReference type="GO" id="GO:0008233">
    <property type="term" value="F:peptidase activity"/>
    <property type="evidence" value="ECO:0007669"/>
    <property type="project" value="UniProtKB-KW"/>
</dbReference>
<dbReference type="FunFam" id="3.40.50.300:FF:000010">
    <property type="entry name" value="Chaperone clpB 1, putative"/>
    <property type="match status" value="1"/>
</dbReference>
<reference evidence="9" key="2">
    <citation type="journal article" date="2021" name="PeerJ">
        <title>Extensive microbial diversity within the chicken gut microbiome revealed by metagenomics and culture.</title>
        <authorList>
            <person name="Gilroy R."/>
            <person name="Ravi A."/>
            <person name="Getino M."/>
            <person name="Pursley I."/>
            <person name="Horton D.L."/>
            <person name="Alikhan N.F."/>
            <person name="Baker D."/>
            <person name="Gharbi K."/>
            <person name="Hall N."/>
            <person name="Watson M."/>
            <person name="Adriaenssens E.M."/>
            <person name="Foster-Nyarko E."/>
            <person name="Jarju S."/>
            <person name="Secka A."/>
            <person name="Antonio M."/>
            <person name="Oren A."/>
            <person name="Chaudhuri R.R."/>
            <person name="La Ragione R."/>
            <person name="Hildebrand F."/>
            <person name="Pallen M.J."/>
        </authorList>
    </citation>
    <scope>NUCLEOTIDE SEQUENCE</scope>
    <source>
        <strain evidence="9">9366</strain>
    </source>
</reference>
<evidence type="ECO:0000256" key="6">
    <source>
        <dbReference type="SAM" id="MobiDB-lite"/>
    </source>
</evidence>
<feature type="compositionally biased region" description="Basic and acidic residues" evidence="6">
    <location>
        <begin position="95"/>
        <end position="117"/>
    </location>
</feature>
<dbReference type="CDD" id="cd19499">
    <property type="entry name" value="RecA-like_ClpB_Hsp104-like"/>
    <property type="match status" value="1"/>
</dbReference>
<feature type="domain" description="AAA+ ATPase" evidence="7">
    <location>
        <begin position="490"/>
        <end position="665"/>
    </location>
</feature>
<keyword evidence="2" id="KW-0547">Nucleotide-binding</keyword>
<keyword evidence="3 9" id="KW-0067">ATP-binding</keyword>
<protein>
    <submittedName>
        <fullName evidence="9">ATP-dependent Clp protease ATP-binding subunit</fullName>
    </submittedName>
</protein>
<evidence type="ECO:0000256" key="1">
    <source>
        <dbReference type="ARBA" id="ARBA00022737"/>
    </source>
</evidence>
<dbReference type="Pfam" id="PF10431">
    <property type="entry name" value="ClpB_D2-small"/>
    <property type="match status" value="1"/>
</dbReference>
<dbReference type="SUPFAM" id="SSF52540">
    <property type="entry name" value="P-loop containing nucleoside triphosphate hydrolases"/>
    <property type="match status" value="2"/>
</dbReference>
<dbReference type="GO" id="GO:0005737">
    <property type="term" value="C:cytoplasm"/>
    <property type="evidence" value="ECO:0007669"/>
    <property type="project" value="TreeGrafter"/>
</dbReference>
<dbReference type="PRINTS" id="PR00300">
    <property type="entry name" value="CLPPROTEASEA"/>
</dbReference>
<feature type="domain" description="AAA+ ATPase" evidence="7">
    <location>
        <begin position="152"/>
        <end position="298"/>
    </location>
</feature>
<dbReference type="PANTHER" id="PTHR11638">
    <property type="entry name" value="ATP-DEPENDENT CLP PROTEASE"/>
    <property type="match status" value="1"/>
</dbReference>
<dbReference type="Pfam" id="PF07724">
    <property type="entry name" value="AAA_2"/>
    <property type="match status" value="1"/>
</dbReference>
<proteinExistence type="predicted"/>
<dbReference type="InterPro" id="IPR003593">
    <property type="entry name" value="AAA+_ATPase"/>
</dbReference>
<reference evidence="9" key="1">
    <citation type="submission" date="2020-10" db="EMBL/GenBank/DDBJ databases">
        <authorList>
            <person name="Gilroy R."/>
        </authorList>
    </citation>
    <scope>NUCLEOTIDE SEQUENCE</scope>
    <source>
        <strain evidence="9">9366</strain>
    </source>
</reference>
<evidence type="ECO:0000256" key="5">
    <source>
        <dbReference type="SAM" id="Coils"/>
    </source>
</evidence>
<dbReference type="GO" id="GO:0016887">
    <property type="term" value="F:ATP hydrolysis activity"/>
    <property type="evidence" value="ECO:0007669"/>
    <property type="project" value="InterPro"/>
</dbReference>
<dbReference type="EMBL" id="DVNJ01000020">
    <property type="protein sequence ID" value="HIU62921.1"/>
    <property type="molecule type" value="Genomic_DNA"/>
</dbReference>
<dbReference type="Gene3D" id="1.10.8.60">
    <property type="match status" value="2"/>
</dbReference>
<dbReference type="Proteomes" id="UP000824145">
    <property type="component" value="Unassembled WGS sequence"/>
</dbReference>
<dbReference type="InterPro" id="IPR041546">
    <property type="entry name" value="ClpA/ClpB_AAA_lid"/>
</dbReference>
<evidence type="ECO:0000259" key="8">
    <source>
        <dbReference type="SMART" id="SM01086"/>
    </source>
</evidence>
<dbReference type="InterPro" id="IPR027417">
    <property type="entry name" value="P-loop_NTPase"/>
</dbReference>
<dbReference type="SMART" id="SM00382">
    <property type="entry name" value="AAA"/>
    <property type="match status" value="2"/>
</dbReference>
<dbReference type="SMART" id="SM01086">
    <property type="entry name" value="ClpB_D2-small"/>
    <property type="match status" value="1"/>
</dbReference>
<gene>
    <name evidence="9" type="ORF">IAB07_04030</name>
</gene>
<dbReference type="InterPro" id="IPR003959">
    <property type="entry name" value="ATPase_AAA_core"/>
</dbReference>
<keyword evidence="5" id="KW-0175">Coiled coil</keyword>
<sequence>MAMASRSGGAITSPLLLLGILNMRDSYAVQKLMALGVDADGLREKVRAYLSSGKDEEEEDEGEEIDPFEEMRRRFMQMAAGMDPARAGMRSARRAGSDREGAAQNKERGGVTREMEKLGSDITQKAREGKLDPVIGRSKEISRIIEVLSRRTKNNPVLIGEPGVGKSAIVEGLAQAIVAGEVPETLRGKTIFSLDVAGLMAGTKYRGEFEERMKKLIDTIKADTNIILFIDEIHLIVGTGSSSENSLYMANILKPLLARGELQTIGATTIDEYTKYIEKDAALERRLQPIMVEPPTVEETEVILKGLRSKYEKFHGVKISDSAIKAAAVLSDRYISDRFLPDKAIDLMDEAMAKKKVSNFVLPQPIKDMEEEVNKLKIELKNHIERRNFAKCAEIDARIKELNSLITEEKKKWGSDKVQTELSIDEKDIAEVVSATTSIPVAKLTETESHKLLNLEEELRKRVVGQDEAVSAVARAVRRARAGVQDRRRPIGSFIFLGPTGVGKTELSKALAQAMFGDENLMIRVDMSEYMEKFNVSKLIGSAPGYVGYEEGGQLTEKVRRHPYSVILFDEIEKAHPDVFNILLQVLDDGHLKDSHGREVNFKNTIIIMTSNVGASEIKNSRLGFGSSEQDYDDVRDKQMQALKNTFKPEFINRVDDIIIFRSLEKQDMQLICRKMLGDVVDRLAERNITLTYDDAACELLIEKGYNKEYGARPLRRAVQRNVEDMLSEKLLSGAVNEGDKIGLIAKDGKFEIVKES</sequence>
<dbReference type="InterPro" id="IPR019489">
    <property type="entry name" value="Clp_ATPase_C"/>
</dbReference>
<feature type="domain" description="Clp ATPase C-terminal" evidence="8">
    <location>
        <begin position="664"/>
        <end position="753"/>
    </location>
</feature>
<dbReference type="FunFam" id="3.40.50.300:FF:000025">
    <property type="entry name" value="ATP-dependent Clp protease subunit"/>
    <property type="match status" value="1"/>
</dbReference>
<dbReference type="Gene3D" id="3.40.50.300">
    <property type="entry name" value="P-loop containing nucleotide triphosphate hydrolases"/>
    <property type="match status" value="2"/>
</dbReference>
<name>A0A9D1MMB0_9FIRM</name>
<keyword evidence="9" id="KW-0645">Protease</keyword>
<dbReference type="Gene3D" id="4.10.860.10">
    <property type="entry name" value="UVR domain"/>
    <property type="match status" value="1"/>
</dbReference>
<keyword evidence="1" id="KW-0677">Repeat</keyword>
<dbReference type="PANTHER" id="PTHR11638:SF18">
    <property type="entry name" value="HEAT SHOCK PROTEIN 104"/>
    <property type="match status" value="1"/>
</dbReference>
<dbReference type="GO" id="GO:0006508">
    <property type="term" value="P:proteolysis"/>
    <property type="evidence" value="ECO:0007669"/>
    <property type="project" value="UniProtKB-KW"/>
</dbReference>
<accession>A0A9D1MMB0</accession>
<dbReference type="Pfam" id="PF00004">
    <property type="entry name" value="AAA"/>
    <property type="match status" value="1"/>
</dbReference>